<reference evidence="2" key="1">
    <citation type="journal article" date="2019" name="MBio">
        <title>Comparative genomics for the elucidation of multidrug resistance (MDR) in Candida lusitaniae.</title>
        <authorList>
            <person name="Kannan A."/>
            <person name="Asner S.A."/>
            <person name="Trachsel E."/>
            <person name="Kelly S."/>
            <person name="Parker J."/>
            <person name="Sanglard D."/>
        </authorList>
    </citation>
    <scope>NUCLEOTIDE SEQUENCE [LARGE SCALE GENOMIC DNA]</scope>
    <source>
        <strain evidence="2">P1</strain>
    </source>
</reference>
<gene>
    <name evidence="1" type="ORF">EJF14_70194</name>
</gene>
<dbReference type="Proteomes" id="UP000326582">
    <property type="component" value="Chromosome 7"/>
</dbReference>
<name>A0ACD0WRD5_CLALS</name>
<evidence type="ECO:0000313" key="1">
    <source>
        <dbReference type="EMBL" id="QFZ30123.1"/>
    </source>
</evidence>
<organism evidence="1 2">
    <name type="scientific">Clavispora lusitaniae</name>
    <name type="common">Candida lusitaniae</name>
    <dbReference type="NCBI Taxonomy" id="36911"/>
    <lineage>
        <taxon>Eukaryota</taxon>
        <taxon>Fungi</taxon>
        <taxon>Dikarya</taxon>
        <taxon>Ascomycota</taxon>
        <taxon>Saccharomycotina</taxon>
        <taxon>Pichiomycetes</taxon>
        <taxon>Metschnikowiaceae</taxon>
        <taxon>Clavispora</taxon>
    </lineage>
</organism>
<evidence type="ECO:0000313" key="2">
    <source>
        <dbReference type="Proteomes" id="UP000326582"/>
    </source>
</evidence>
<protein>
    <submittedName>
        <fullName evidence="1">Uncharacterized protein</fullName>
    </submittedName>
</protein>
<sequence>MNLLRIIFALLCLCGAVSASSSFAEYSKRNPMRFQSKRQLVDSAFWKNVIGNPKFAVANATSIHIADTGTVLMFAKNYREKRKWAFWRHPKIHMIELHLNETNYKTYDVLYYPLVTFAAELSTSGAVMEREVSTGHGVKYTLDRYLDQDIVAMQNDYGYVSARGRSSFTAESVVCRVNAGGKGQLQVSKRLKHFPEAKFRKIIFSDYPVFEEGLWERISTFMAGETHEGVVVYEDWFHNKHRCVTDAKLLEDPKLRRWIER</sequence>
<dbReference type="EMBL" id="CP038490">
    <property type="protein sequence ID" value="QFZ30123.1"/>
    <property type="molecule type" value="Genomic_DNA"/>
</dbReference>
<accession>A0ACD0WRD5</accession>
<proteinExistence type="predicted"/>
<keyword evidence="2" id="KW-1185">Reference proteome</keyword>